<evidence type="ECO:0000259" key="2">
    <source>
        <dbReference type="Pfam" id="PF11760"/>
    </source>
</evidence>
<protein>
    <submittedName>
        <fullName evidence="4">Cobalt-precorrin-5A hydrolase</fullName>
        <ecNumber evidence="4">3.7.1.12</ecNumber>
    </submittedName>
</protein>
<dbReference type="RefSeq" id="WP_077835499.1">
    <property type="nucleotide sequence ID" value="NZ_CP096983.1"/>
</dbReference>
<dbReference type="InterPro" id="IPR052553">
    <property type="entry name" value="CbiG_hydrolase"/>
</dbReference>
<dbReference type="EC" id="3.7.1.12" evidence="4"/>
<dbReference type="Proteomes" id="UP000190951">
    <property type="component" value="Chromosome"/>
</dbReference>
<dbReference type="AlphaFoldDB" id="A0A1S8LQ88"/>
<feature type="domain" description="Cobalamin biosynthesis central region" evidence="3">
    <location>
        <begin position="127"/>
        <end position="190"/>
    </location>
</feature>
<dbReference type="EMBL" id="CP096983">
    <property type="protein sequence ID" value="URZ11220.1"/>
    <property type="molecule type" value="Genomic_DNA"/>
</dbReference>
<dbReference type="InterPro" id="IPR038029">
    <property type="entry name" value="GbiG_N_sf"/>
</dbReference>
<dbReference type="Gene3D" id="3.40.50.11220">
    <property type="match status" value="1"/>
</dbReference>
<sequence length="326" mass="35952">MRTALISLNSYGDQIGEKLKKAMAIDIYSKNHIENFKIKDLTGRLMKEYDALIFAASTGIAVRAIAPFIKSKTEDPAVIVVDVLSKFTISLLSGHIGGANALTLKVSTILASTPVITTATDNLKIKAPDIIAKENGLIIDNLKKMKDISALLVASKKVAFIDEENLIDIQEGYTSDLNAAGKVYVTNKLMTLKDNELKLIRKNIVLGIGCRKNYDVDNMRNIVLEKLKEFDIDKRAVRIIASIDVKAEEKAIISLSDYLNAQFVTFTKEDIKTVEDMYEGSEFVEKNVGVKSVCEPSVKLSGGEILFPKMKINGMTLCIGKLEEKL</sequence>
<dbReference type="Pfam" id="PF11760">
    <property type="entry name" value="CbiG_N"/>
    <property type="match status" value="1"/>
</dbReference>
<evidence type="ECO:0000259" key="1">
    <source>
        <dbReference type="Pfam" id="PF01890"/>
    </source>
</evidence>
<dbReference type="InterPro" id="IPR021745">
    <property type="entry name" value="CbiG_mid"/>
</dbReference>
<dbReference type="PANTHER" id="PTHR37477">
    <property type="entry name" value="COBALT-PRECORRIN-5A HYDROLASE"/>
    <property type="match status" value="1"/>
</dbReference>
<accession>A0A1S8LQ88</accession>
<dbReference type="NCBIfam" id="NF004466">
    <property type="entry name" value="PRK05788.1-4"/>
    <property type="match status" value="1"/>
</dbReference>
<dbReference type="SUPFAM" id="SSF159664">
    <property type="entry name" value="CobE/GbiG C-terminal domain-like"/>
    <property type="match status" value="1"/>
</dbReference>
<keyword evidence="4" id="KW-0378">Hydrolase</keyword>
<organism evidence="4 5">
    <name type="scientific">Clostridium felsineum</name>
    <dbReference type="NCBI Taxonomy" id="36839"/>
    <lineage>
        <taxon>Bacteria</taxon>
        <taxon>Bacillati</taxon>
        <taxon>Bacillota</taxon>
        <taxon>Clostridia</taxon>
        <taxon>Eubacteriales</taxon>
        <taxon>Clostridiaceae</taxon>
        <taxon>Clostridium</taxon>
    </lineage>
</organism>
<dbReference type="GO" id="GO:0043779">
    <property type="term" value="F:cobalt-precorrin-5A acetaldehyde-lyase activity"/>
    <property type="evidence" value="ECO:0007669"/>
    <property type="project" value="UniProtKB-EC"/>
</dbReference>
<dbReference type="KEGG" id="crw:CROST_019370"/>
<dbReference type="Pfam" id="PF01890">
    <property type="entry name" value="CbiG_C"/>
    <property type="match status" value="1"/>
</dbReference>
<gene>
    <name evidence="4" type="primary">cbiG</name>
    <name evidence="4" type="ORF">CROST_019370</name>
</gene>
<feature type="domain" description="CobE/GbiG C-terminal" evidence="1">
    <location>
        <begin position="204"/>
        <end position="319"/>
    </location>
</feature>
<dbReference type="Pfam" id="PF11761">
    <property type="entry name" value="CbiG_mid"/>
    <property type="match status" value="1"/>
</dbReference>
<dbReference type="GO" id="GO:0009236">
    <property type="term" value="P:cobalamin biosynthetic process"/>
    <property type="evidence" value="ECO:0007669"/>
    <property type="project" value="InterPro"/>
</dbReference>
<dbReference type="InterPro" id="IPR036518">
    <property type="entry name" value="CobE/GbiG_C_sf"/>
</dbReference>
<proteinExistence type="predicted"/>
<feature type="domain" description="Cobalamin synthesis G N-terminal" evidence="2">
    <location>
        <begin position="42"/>
        <end position="121"/>
    </location>
</feature>
<dbReference type="InterPro" id="IPR021744">
    <property type="entry name" value="CbiG_N"/>
</dbReference>
<dbReference type="SUPFAM" id="SSF159672">
    <property type="entry name" value="CbiG N-terminal domain-like"/>
    <property type="match status" value="1"/>
</dbReference>
<dbReference type="PANTHER" id="PTHR37477:SF1">
    <property type="entry name" value="COBALT-PRECORRIN-5A HYDROLASE"/>
    <property type="match status" value="1"/>
</dbReference>
<reference evidence="4 5" key="1">
    <citation type="submission" date="2022-04" db="EMBL/GenBank/DDBJ databases">
        <title>Genome sequence of C. roseum typestrain.</title>
        <authorList>
            <person name="Poehlein A."/>
            <person name="Schoch T."/>
            <person name="Duerre P."/>
            <person name="Daniel R."/>
        </authorList>
    </citation>
    <scope>NUCLEOTIDE SEQUENCE [LARGE SCALE GENOMIC DNA]</scope>
    <source>
        <strain evidence="4 5">DSM 7320</strain>
    </source>
</reference>
<dbReference type="STRING" id="84029.CROST_00290"/>
<evidence type="ECO:0000259" key="3">
    <source>
        <dbReference type="Pfam" id="PF11761"/>
    </source>
</evidence>
<evidence type="ECO:0000313" key="5">
    <source>
        <dbReference type="Proteomes" id="UP000190951"/>
    </source>
</evidence>
<evidence type="ECO:0000313" key="4">
    <source>
        <dbReference type="EMBL" id="URZ11220.1"/>
    </source>
</evidence>
<keyword evidence="5" id="KW-1185">Reference proteome</keyword>
<name>A0A1S8LQ88_9CLOT</name>
<dbReference type="Gene3D" id="3.30.420.180">
    <property type="entry name" value="CobE/GbiG C-terminal domain"/>
    <property type="match status" value="1"/>
</dbReference>
<dbReference type="InterPro" id="IPR002750">
    <property type="entry name" value="CobE/GbiG_C"/>
</dbReference>